<proteinExistence type="predicted"/>
<organism evidence="1 2">
    <name type="scientific">Scophthalmus maximus</name>
    <name type="common">Turbot</name>
    <name type="synonym">Psetta maxima</name>
    <dbReference type="NCBI Taxonomy" id="52904"/>
    <lineage>
        <taxon>Eukaryota</taxon>
        <taxon>Metazoa</taxon>
        <taxon>Chordata</taxon>
        <taxon>Craniata</taxon>
        <taxon>Vertebrata</taxon>
        <taxon>Euteleostomi</taxon>
        <taxon>Actinopterygii</taxon>
        <taxon>Neopterygii</taxon>
        <taxon>Teleostei</taxon>
        <taxon>Neoteleostei</taxon>
        <taxon>Acanthomorphata</taxon>
        <taxon>Carangaria</taxon>
        <taxon>Pleuronectiformes</taxon>
        <taxon>Pleuronectoidei</taxon>
        <taxon>Scophthalmidae</taxon>
        <taxon>Scophthalmus</taxon>
    </lineage>
</organism>
<accession>A0A6A4TYU2</accession>
<reference evidence="1 2" key="1">
    <citation type="submission" date="2019-06" db="EMBL/GenBank/DDBJ databases">
        <title>Draft genomes of female and male turbot (Scophthalmus maximus).</title>
        <authorList>
            <person name="Xu H."/>
            <person name="Xu X.-W."/>
            <person name="Shao C."/>
            <person name="Chen S."/>
        </authorList>
    </citation>
    <scope>NUCLEOTIDE SEQUENCE [LARGE SCALE GENOMIC DNA]</scope>
    <source>
        <strain evidence="1">Ysfricsl-2016a</strain>
        <tissue evidence="1">Blood</tissue>
    </source>
</reference>
<evidence type="ECO:0000313" key="1">
    <source>
        <dbReference type="EMBL" id="KAF0047661.1"/>
    </source>
</evidence>
<protein>
    <submittedName>
        <fullName evidence="1">Uncharacterized protein</fullName>
    </submittedName>
</protein>
<comment type="caution">
    <text evidence="1">The sequence shown here is derived from an EMBL/GenBank/DDBJ whole genome shotgun (WGS) entry which is preliminary data.</text>
</comment>
<name>A0A6A4TYU2_SCOMX</name>
<dbReference type="Proteomes" id="UP000438429">
    <property type="component" value="Unassembled WGS sequence"/>
</dbReference>
<evidence type="ECO:0000313" key="2">
    <source>
        <dbReference type="Proteomes" id="UP000438429"/>
    </source>
</evidence>
<sequence>MNGVNALARNTLAAAAENLNASTLTGYYVNSLPAKYNKRRVSGRRTLPTHLRGATAQVQNVLPLSRAVGNKSVQYPQNTPRRKRIQC</sequence>
<dbReference type="AlphaFoldDB" id="A0A6A4TYU2"/>
<dbReference type="EMBL" id="VEVO01000001">
    <property type="protein sequence ID" value="KAF0047661.1"/>
    <property type="molecule type" value="Genomic_DNA"/>
</dbReference>
<gene>
    <name evidence="1" type="ORF">F2P81_001294</name>
</gene>